<feature type="region of interest" description="Disordered" evidence="7">
    <location>
        <begin position="1"/>
        <end position="21"/>
    </location>
</feature>
<dbReference type="PANTHER" id="PTHR10926:SF0">
    <property type="entry name" value="CDC50, ISOFORM A"/>
    <property type="match status" value="1"/>
</dbReference>
<keyword evidence="3 8" id="KW-0812">Transmembrane</keyword>
<sequence>MSGRIAPQSPEPKKNKPTAKPFFQQTKKGYRPLPTVLSTVLIFTAVGLFFILFGSIILSYSLDIIEHSKRYDNVGDCINTKWNDTQYCNITIDIDEDMNAPVFFYYSLSNFYQNHWNYMRSYSQYQLLGSNLSKSDLDNCIPVYTMKDLGLEDNAIQEGAWNLSNSAVAFPCGLTAKWFFNDTFEMWSPRKEKVFIHEDDIAWSSDKDRKFNNMHKWKKSQWKDVEDEHFMVWMRSSSFSTFKKLWGRIEDDLDAGTYTIQIHSHYDQNAFNGEKWVEISTASALGGKNDLLGIAFLSFGGFVLVIAVAFGVRGWIFKNPRDLHYD</sequence>
<reference evidence="9" key="1">
    <citation type="submission" date="2021-09" db="EMBL/GenBank/DDBJ databases">
        <authorList>
            <consortium name="AG Swart"/>
            <person name="Singh M."/>
            <person name="Singh A."/>
            <person name="Seah K."/>
            <person name="Emmerich C."/>
        </authorList>
    </citation>
    <scope>NUCLEOTIDE SEQUENCE</scope>
    <source>
        <strain evidence="9">ATCC30299</strain>
    </source>
</reference>
<gene>
    <name evidence="9" type="ORF">BSTOLATCC_MIC38752</name>
</gene>
<dbReference type="AlphaFoldDB" id="A0AAU9JIU3"/>
<dbReference type="PANTHER" id="PTHR10926">
    <property type="entry name" value="CELL CYCLE CONTROL PROTEIN 50"/>
    <property type="match status" value="1"/>
</dbReference>
<dbReference type="GO" id="GO:0005783">
    <property type="term" value="C:endoplasmic reticulum"/>
    <property type="evidence" value="ECO:0007669"/>
    <property type="project" value="TreeGrafter"/>
</dbReference>
<evidence type="ECO:0000256" key="3">
    <source>
        <dbReference type="ARBA" id="ARBA00022692"/>
    </source>
</evidence>
<accession>A0AAU9JIU3</accession>
<comment type="subcellular location">
    <subcellularLocation>
        <location evidence="1">Membrane</location>
        <topology evidence="1">Multi-pass membrane protein</topology>
    </subcellularLocation>
</comment>
<dbReference type="GO" id="GO:0005886">
    <property type="term" value="C:plasma membrane"/>
    <property type="evidence" value="ECO:0007669"/>
    <property type="project" value="TreeGrafter"/>
</dbReference>
<name>A0AAU9JIU3_9CILI</name>
<comment type="similarity">
    <text evidence="2 6">Belongs to the CDC50/LEM3 family.</text>
</comment>
<proteinExistence type="inferred from homology"/>
<evidence type="ECO:0000256" key="5">
    <source>
        <dbReference type="ARBA" id="ARBA00023136"/>
    </source>
</evidence>
<evidence type="ECO:0000256" key="2">
    <source>
        <dbReference type="ARBA" id="ARBA00009457"/>
    </source>
</evidence>
<evidence type="ECO:0000313" key="9">
    <source>
        <dbReference type="EMBL" id="CAG9325499.1"/>
    </source>
</evidence>
<evidence type="ECO:0000256" key="6">
    <source>
        <dbReference type="PIRNR" id="PIRNR015840"/>
    </source>
</evidence>
<evidence type="ECO:0000256" key="4">
    <source>
        <dbReference type="ARBA" id="ARBA00022989"/>
    </source>
</evidence>
<evidence type="ECO:0000313" key="10">
    <source>
        <dbReference type="Proteomes" id="UP001162131"/>
    </source>
</evidence>
<evidence type="ECO:0000256" key="1">
    <source>
        <dbReference type="ARBA" id="ARBA00004141"/>
    </source>
</evidence>
<keyword evidence="10" id="KW-1185">Reference proteome</keyword>
<dbReference type="EMBL" id="CAJZBQ010000038">
    <property type="protein sequence ID" value="CAG9325499.1"/>
    <property type="molecule type" value="Genomic_DNA"/>
</dbReference>
<protein>
    <recommendedName>
        <fullName evidence="11">ALA-interacting subunit</fullName>
    </recommendedName>
</protein>
<evidence type="ECO:0000256" key="7">
    <source>
        <dbReference type="SAM" id="MobiDB-lite"/>
    </source>
</evidence>
<feature type="transmembrane region" description="Helical" evidence="8">
    <location>
        <begin position="291"/>
        <end position="316"/>
    </location>
</feature>
<dbReference type="PIRSF" id="PIRSF015840">
    <property type="entry name" value="DUF284_TM_euk"/>
    <property type="match status" value="1"/>
</dbReference>
<dbReference type="Proteomes" id="UP001162131">
    <property type="component" value="Unassembled WGS sequence"/>
</dbReference>
<organism evidence="9 10">
    <name type="scientific">Blepharisma stoltei</name>
    <dbReference type="NCBI Taxonomy" id="1481888"/>
    <lineage>
        <taxon>Eukaryota</taxon>
        <taxon>Sar</taxon>
        <taxon>Alveolata</taxon>
        <taxon>Ciliophora</taxon>
        <taxon>Postciliodesmatophora</taxon>
        <taxon>Heterotrichea</taxon>
        <taxon>Heterotrichida</taxon>
        <taxon>Blepharismidae</taxon>
        <taxon>Blepharisma</taxon>
    </lineage>
</organism>
<keyword evidence="4 8" id="KW-1133">Transmembrane helix</keyword>
<feature type="transmembrane region" description="Helical" evidence="8">
    <location>
        <begin position="36"/>
        <end position="60"/>
    </location>
</feature>
<dbReference type="GO" id="GO:0005794">
    <property type="term" value="C:Golgi apparatus"/>
    <property type="evidence" value="ECO:0007669"/>
    <property type="project" value="TreeGrafter"/>
</dbReference>
<evidence type="ECO:0008006" key="11">
    <source>
        <dbReference type="Google" id="ProtNLM"/>
    </source>
</evidence>
<comment type="caution">
    <text evidence="9">The sequence shown here is derived from an EMBL/GenBank/DDBJ whole genome shotgun (WGS) entry which is preliminary data.</text>
</comment>
<dbReference type="Pfam" id="PF03381">
    <property type="entry name" value="CDC50"/>
    <property type="match status" value="1"/>
</dbReference>
<keyword evidence="5 6" id="KW-0472">Membrane</keyword>
<dbReference type="InterPro" id="IPR005045">
    <property type="entry name" value="CDC50/LEM3_fam"/>
</dbReference>
<evidence type="ECO:0000256" key="8">
    <source>
        <dbReference type="SAM" id="Phobius"/>
    </source>
</evidence>